<dbReference type="Proteomes" id="UP001590951">
    <property type="component" value="Unassembled WGS sequence"/>
</dbReference>
<dbReference type="EMBL" id="JBHFEH010000087">
    <property type="protein sequence ID" value="KAL2047962.1"/>
    <property type="molecule type" value="Genomic_DNA"/>
</dbReference>
<name>A0ABR4AQF7_9LECA</name>
<sequence>MLSLLDCQSREDYFTICDLLIASDDSSEDVKKWARQKKLDSICSGINVHCSKIPPDIFLNARNHTNAVEQTHHKSNASGKRLSLLQAVQRGQRLDERDLAQYSAFHEKGVRHGYRQTSASERFYNSEKRERNKRGRKRKRQEDQETRDNNNNDNIDDSDNADILSQYSSSSSYIFRGSRSRRGRGSQQRTSSRGSQRSSHLSLQRLASQNQQNRQNVSRETTLAYRQQEAEIRRLEIENERAELENERAQLDIIRLRQDIQEKS</sequence>
<organism evidence="3 4">
    <name type="scientific">Lepraria finkii</name>
    <dbReference type="NCBI Taxonomy" id="1340010"/>
    <lineage>
        <taxon>Eukaryota</taxon>
        <taxon>Fungi</taxon>
        <taxon>Dikarya</taxon>
        <taxon>Ascomycota</taxon>
        <taxon>Pezizomycotina</taxon>
        <taxon>Lecanoromycetes</taxon>
        <taxon>OSLEUM clade</taxon>
        <taxon>Lecanoromycetidae</taxon>
        <taxon>Lecanorales</taxon>
        <taxon>Lecanorineae</taxon>
        <taxon>Stereocaulaceae</taxon>
        <taxon>Lepraria</taxon>
    </lineage>
</organism>
<accession>A0ABR4AQF7</accession>
<comment type="caution">
    <text evidence="3">The sequence shown here is derived from an EMBL/GenBank/DDBJ whole genome shotgun (WGS) entry which is preliminary data.</text>
</comment>
<feature type="region of interest" description="Disordered" evidence="2">
    <location>
        <begin position="110"/>
        <end position="201"/>
    </location>
</feature>
<protein>
    <submittedName>
        <fullName evidence="3">Uncharacterized protein</fullName>
    </submittedName>
</protein>
<feature type="compositionally biased region" description="Low complexity" evidence="2">
    <location>
        <begin position="161"/>
        <end position="177"/>
    </location>
</feature>
<keyword evidence="1" id="KW-0175">Coiled coil</keyword>
<evidence type="ECO:0000256" key="2">
    <source>
        <dbReference type="SAM" id="MobiDB-lite"/>
    </source>
</evidence>
<proteinExistence type="predicted"/>
<evidence type="ECO:0000256" key="1">
    <source>
        <dbReference type="SAM" id="Coils"/>
    </source>
</evidence>
<feature type="compositionally biased region" description="Basic and acidic residues" evidence="2">
    <location>
        <begin position="140"/>
        <end position="150"/>
    </location>
</feature>
<gene>
    <name evidence="3" type="ORF">ABVK25_011191</name>
</gene>
<keyword evidence="4" id="KW-1185">Reference proteome</keyword>
<reference evidence="3 4" key="1">
    <citation type="submission" date="2024-09" db="EMBL/GenBank/DDBJ databases">
        <title>Rethinking Asexuality: The Enigmatic Case of Functional Sexual Genes in Lepraria (Stereocaulaceae).</title>
        <authorList>
            <person name="Doellman M."/>
            <person name="Sun Y."/>
            <person name="Barcenas-Pena A."/>
            <person name="Lumbsch H.T."/>
            <person name="Grewe F."/>
        </authorList>
    </citation>
    <scope>NUCLEOTIDE SEQUENCE [LARGE SCALE GENOMIC DNA]</scope>
    <source>
        <strain evidence="3 4">Grewe 0041</strain>
    </source>
</reference>
<feature type="compositionally biased region" description="Low complexity" evidence="2">
    <location>
        <begin position="185"/>
        <end position="201"/>
    </location>
</feature>
<evidence type="ECO:0000313" key="4">
    <source>
        <dbReference type="Proteomes" id="UP001590951"/>
    </source>
</evidence>
<feature type="coiled-coil region" evidence="1">
    <location>
        <begin position="218"/>
        <end position="259"/>
    </location>
</feature>
<evidence type="ECO:0000313" key="3">
    <source>
        <dbReference type="EMBL" id="KAL2047962.1"/>
    </source>
</evidence>